<dbReference type="EMBL" id="JBHSFU010000007">
    <property type="protein sequence ID" value="MFC4559339.1"/>
    <property type="molecule type" value="Genomic_DNA"/>
</dbReference>
<keyword evidence="1" id="KW-1133">Transmembrane helix</keyword>
<comment type="caution">
    <text evidence="2">The sequence shown here is derived from an EMBL/GenBank/DDBJ whole genome shotgun (WGS) entry which is preliminary data.</text>
</comment>
<sequence>MGVIKSWVIWITGVVAGVFLYSLIRGEAMDWEHMILMSVSGLIGIFIAGGIKKAVSQRVKE</sequence>
<protein>
    <submittedName>
        <fullName evidence="2">Uncharacterized protein</fullName>
    </submittedName>
</protein>
<evidence type="ECO:0000313" key="3">
    <source>
        <dbReference type="Proteomes" id="UP001595989"/>
    </source>
</evidence>
<keyword evidence="1" id="KW-0812">Transmembrane</keyword>
<dbReference type="RefSeq" id="WP_390297267.1">
    <property type="nucleotide sequence ID" value="NZ_JBHSFU010000007.1"/>
</dbReference>
<feature type="transmembrane region" description="Helical" evidence="1">
    <location>
        <begin position="31"/>
        <end position="51"/>
    </location>
</feature>
<keyword evidence="3" id="KW-1185">Reference proteome</keyword>
<organism evidence="2 3">
    <name type="scientific">Virgibacillus kekensis</name>
    <dbReference type="NCBI Taxonomy" id="202261"/>
    <lineage>
        <taxon>Bacteria</taxon>
        <taxon>Bacillati</taxon>
        <taxon>Bacillota</taxon>
        <taxon>Bacilli</taxon>
        <taxon>Bacillales</taxon>
        <taxon>Bacillaceae</taxon>
        <taxon>Virgibacillus</taxon>
    </lineage>
</organism>
<accession>A0ABV9DND4</accession>
<reference evidence="3" key="1">
    <citation type="journal article" date="2019" name="Int. J. Syst. Evol. Microbiol.">
        <title>The Global Catalogue of Microorganisms (GCM) 10K type strain sequencing project: providing services to taxonomists for standard genome sequencing and annotation.</title>
        <authorList>
            <consortium name="The Broad Institute Genomics Platform"/>
            <consortium name="The Broad Institute Genome Sequencing Center for Infectious Disease"/>
            <person name="Wu L."/>
            <person name="Ma J."/>
        </authorList>
    </citation>
    <scope>NUCLEOTIDE SEQUENCE [LARGE SCALE GENOMIC DNA]</scope>
    <source>
        <strain evidence="3">CGMCC 4.7426</strain>
    </source>
</reference>
<evidence type="ECO:0000256" key="1">
    <source>
        <dbReference type="SAM" id="Phobius"/>
    </source>
</evidence>
<feature type="transmembrane region" description="Helical" evidence="1">
    <location>
        <begin position="7"/>
        <end position="25"/>
    </location>
</feature>
<proteinExistence type="predicted"/>
<gene>
    <name evidence="2" type="ORF">ACFO3D_14155</name>
</gene>
<evidence type="ECO:0000313" key="2">
    <source>
        <dbReference type="EMBL" id="MFC4559339.1"/>
    </source>
</evidence>
<name>A0ABV9DND4_9BACI</name>
<dbReference type="Proteomes" id="UP001595989">
    <property type="component" value="Unassembled WGS sequence"/>
</dbReference>
<keyword evidence="1" id="KW-0472">Membrane</keyword>